<feature type="domain" description="Ketoreductase" evidence="4">
    <location>
        <begin position="17"/>
        <end position="220"/>
    </location>
</feature>
<dbReference type="PANTHER" id="PTHR44196:SF1">
    <property type="entry name" value="DEHYDROGENASE_REDUCTASE SDR FAMILY MEMBER 7B"/>
    <property type="match status" value="1"/>
</dbReference>
<name>A0A3E2DC45_9ACTN</name>
<dbReference type="NCBIfam" id="NF006073">
    <property type="entry name" value="PRK08219.1"/>
    <property type="match status" value="1"/>
</dbReference>
<dbReference type="Gene3D" id="3.40.50.720">
    <property type="entry name" value="NAD(P)-binding Rossmann-like Domain"/>
    <property type="match status" value="1"/>
</dbReference>
<dbReference type="SUPFAM" id="SSF51735">
    <property type="entry name" value="NAD(P)-binding Rossmann-fold domains"/>
    <property type="match status" value="1"/>
</dbReference>
<evidence type="ECO:0000256" key="3">
    <source>
        <dbReference type="RuleBase" id="RU000363"/>
    </source>
</evidence>
<dbReference type="SMART" id="SM00822">
    <property type="entry name" value="PKS_KR"/>
    <property type="match status" value="1"/>
</dbReference>
<accession>A0A3E2DC45</accession>
<protein>
    <submittedName>
        <fullName evidence="5">Short chain dehydrogenase</fullName>
    </submittedName>
</protein>
<evidence type="ECO:0000259" key="4">
    <source>
        <dbReference type="SMART" id="SM00822"/>
    </source>
</evidence>
<dbReference type="Pfam" id="PF00106">
    <property type="entry name" value="adh_short"/>
    <property type="match status" value="1"/>
</dbReference>
<dbReference type="PRINTS" id="PR00081">
    <property type="entry name" value="GDHRDH"/>
</dbReference>
<dbReference type="GO" id="GO:0016491">
    <property type="term" value="F:oxidoreductase activity"/>
    <property type="evidence" value="ECO:0007669"/>
    <property type="project" value="UniProtKB-KW"/>
</dbReference>
<dbReference type="RefSeq" id="WP_117189665.1">
    <property type="nucleotide sequence ID" value="NZ_NOWI01000009.1"/>
</dbReference>
<evidence type="ECO:0000256" key="1">
    <source>
        <dbReference type="ARBA" id="ARBA00006484"/>
    </source>
</evidence>
<dbReference type="GO" id="GO:0016020">
    <property type="term" value="C:membrane"/>
    <property type="evidence" value="ECO:0007669"/>
    <property type="project" value="TreeGrafter"/>
</dbReference>
<dbReference type="PRINTS" id="PR00080">
    <property type="entry name" value="SDRFAMILY"/>
</dbReference>
<reference evidence="5 6" key="1">
    <citation type="submission" date="2017-07" db="EMBL/GenBank/DDBJ databases">
        <authorList>
            <person name="Sun Z.S."/>
            <person name="Albrecht U."/>
            <person name="Echele G."/>
            <person name="Lee C.C."/>
        </authorList>
    </citation>
    <scope>NUCLEOTIDE SEQUENCE [LARGE SCALE GENOMIC DNA]</scope>
    <source>
        <strain evidence="5 6">P16-029</strain>
    </source>
</reference>
<sequence>MENPTTSETSHNDQHTKKVLVTGATRGIGRAIAEELGRDHHIIVGGRHREAVEKVVSELPDASPFVVDLADEEATAAAVSQLDSLDVLVNSAGVSAASPGEIAAQSREEWRRVLEINVVAVADLAHLVLPLLRASHGDIVMINSGSGFLRTPAGGGVYAASKYALRALTHALREEERGVVRVTSIHPGRVDTDMQVELQAQAGRPYDASEHLRPQSVAVTVRAALEASPEAMIEELSVRPVFRR</sequence>
<dbReference type="CDD" id="cd05233">
    <property type="entry name" value="SDR_c"/>
    <property type="match status" value="1"/>
</dbReference>
<dbReference type="InterPro" id="IPR036291">
    <property type="entry name" value="NAD(P)-bd_dom_sf"/>
</dbReference>
<dbReference type="EMBL" id="NOWI01000009">
    <property type="protein sequence ID" value="RFT42979.1"/>
    <property type="molecule type" value="Genomic_DNA"/>
</dbReference>
<dbReference type="AlphaFoldDB" id="A0A3E2DC45"/>
<dbReference type="InterPro" id="IPR057326">
    <property type="entry name" value="KR_dom"/>
</dbReference>
<comment type="similarity">
    <text evidence="1 3">Belongs to the short-chain dehydrogenases/reductases (SDR) family.</text>
</comment>
<evidence type="ECO:0000313" key="6">
    <source>
        <dbReference type="Proteomes" id="UP000259211"/>
    </source>
</evidence>
<evidence type="ECO:0000313" key="5">
    <source>
        <dbReference type="EMBL" id="RFT42979.1"/>
    </source>
</evidence>
<dbReference type="PANTHER" id="PTHR44196">
    <property type="entry name" value="DEHYDROGENASE/REDUCTASE SDR FAMILY MEMBER 7B"/>
    <property type="match status" value="1"/>
</dbReference>
<comment type="caution">
    <text evidence="5">The sequence shown here is derived from an EMBL/GenBank/DDBJ whole genome shotgun (WGS) entry which is preliminary data.</text>
</comment>
<gene>
    <name evidence="5" type="ORF">CHT91_10545</name>
</gene>
<proteinExistence type="inferred from homology"/>
<evidence type="ECO:0000256" key="2">
    <source>
        <dbReference type="ARBA" id="ARBA00023002"/>
    </source>
</evidence>
<keyword evidence="2" id="KW-0560">Oxidoreductase</keyword>
<organism evidence="5 6">
    <name type="scientific">Cutibacterium avidum</name>
    <dbReference type="NCBI Taxonomy" id="33010"/>
    <lineage>
        <taxon>Bacteria</taxon>
        <taxon>Bacillati</taxon>
        <taxon>Actinomycetota</taxon>
        <taxon>Actinomycetes</taxon>
        <taxon>Propionibacteriales</taxon>
        <taxon>Propionibacteriaceae</taxon>
        <taxon>Cutibacterium</taxon>
    </lineage>
</organism>
<dbReference type="Proteomes" id="UP000259211">
    <property type="component" value="Unassembled WGS sequence"/>
</dbReference>
<dbReference type="InterPro" id="IPR002347">
    <property type="entry name" value="SDR_fam"/>
</dbReference>